<comment type="similarity">
    <text evidence="2">Belongs to the methyl-accepting chemotaxis (MCP) protein family.</text>
</comment>
<dbReference type="RefSeq" id="WP_109939852.1">
    <property type="nucleotide sequence ID" value="NZ_CP176366.1"/>
</dbReference>
<dbReference type="AlphaFoldDB" id="A0A2V2ND80"/>
<evidence type="ECO:0000256" key="4">
    <source>
        <dbReference type="SAM" id="Phobius"/>
    </source>
</evidence>
<sequence>MNFARMEFTSIKHKILFFGGIALLLVAIGIIGYAAYTLNSTAVISAEEGLQSLAEHESARVSAILDEPYTTSSAVAALLEGVRKTNTNFPRSQVVPMIEGVLADRPLYNGVYTIWEPGVFDGRDEEYKLKDGYDKTGRLRIYWYRDASGSMVRKIYDETSSDPGSYYDVPKKTLKGSVIDPYIETMQGDPVLMASLVTPIIRDGQFNGIVAVDVAIQDIEEIADSLDIYDGNGKLLVVSNGGLIAGATGDLDVAGKPLDEVAPEFNLDPGLITKVISSGETNTFDDGTHLGSIVPISIGDSETPWAVVVFAPKSVVTAEATAQTFTLIVIGLIISLIGMGVLYFVARSIAQPIIHITGVSQAISVGDLETHIGINQKDEIGKLADAFRNMRQGLKDKASSAAEIARGNLDITVPVAGDKDVLGQSMIQMVSSIADVTSTMTRLSDNASVGNLSIRGDSSLFQGEYARIVEGVNSTLDAVMDPLNEGMRLAGEYARNNFKARFNPEVTVQGDFVRFRDAMDEIGIQVSGTLRTITDKMSELTASAEEAQASANEVARGAVEVATNAEAVSHNADRGSDGTSQVLKAMEDLSVVVSDISMKTDQVSRLAAEGNQLSNEGQTLAKKAGEGMEGIKSATSDIGTLINSIKDQMEQITSVIAIITSISDETNLLALNAAIEAARAGEAGRGFAVVADEVKELATESHQSAEKIEQMINTLSRESARATDIMSKAQNEVSEGYTDVLKTLDIFQKIVVMLSDVAQNISEVAAASEEQAASVEEITASINEVHQMIKTTAENAVSNAAISEESSAAVDQIQRVVENVNGVITILQREIDKFTI</sequence>
<dbReference type="Gene3D" id="1.20.120.1530">
    <property type="match status" value="1"/>
</dbReference>
<evidence type="ECO:0000256" key="1">
    <source>
        <dbReference type="ARBA" id="ARBA00023224"/>
    </source>
</evidence>
<keyword evidence="4" id="KW-0472">Membrane</keyword>
<dbReference type="SMART" id="SM00283">
    <property type="entry name" value="MA"/>
    <property type="match status" value="1"/>
</dbReference>
<dbReference type="Proteomes" id="UP000245934">
    <property type="component" value="Unassembled WGS sequence"/>
</dbReference>
<protein>
    <recommendedName>
        <fullName evidence="9">Methyl-accepting chemotaxis protein</fullName>
    </recommendedName>
</protein>
<dbReference type="SUPFAM" id="SSF58104">
    <property type="entry name" value="Methyl-accepting chemotaxis protein (MCP) signaling domain"/>
    <property type="match status" value="1"/>
</dbReference>
<feature type="domain" description="HAMP" evidence="6">
    <location>
        <begin position="347"/>
        <end position="399"/>
    </location>
</feature>
<feature type="transmembrane region" description="Helical" evidence="4">
    <location>
        <begin position="325"/>
        <end position="346"/>
    </location>
</feature>
<evidence type="ECO:0000256" key="2">
    <source>
        <dbReference type="ARBA" id="ARBA00029447"/>
    </source>
</evidence>
<accession>A0A2V2ND80</accession>
<evidence type="ECO:0000256" key="3">
    <source>
        <dbReference type="PROSITE-ProRule" id="PRU00284"/>
    </source>
</evidence>
<keyword evidence="4" id="KW-1133">Transmembrane helix</keyword>
<dbReference type="PRINTS" id="PR00260">
    <property type="entry name" value="CHEMTRNSDUCR"/>
</dbReference>
<dbReference type="Pfam" id="PF22673">
    <property type="entry name" value="MCP-like_PDC_1"/>
    <property type="match status" value="1"/>
</dbReference>
<evidence type="ECO:0000259" key="5">
    <source>
        <dbReference type="PROSITE" id="PS50111"/>
    </source>
</evidence>
<dbReference type="PROSITE" id="PS50111">
    <property type="entry name" value="CHEMOTAXIS_TRANSDUC_2"/>
    <property type="match status" value="1"/>
</dbReference>
<dbReference type="PANTHER" id="PTHR32089">
    <property type="entry name" value="METHYL-ACCEPTING CHEMOTAXIS PROTEIN MCPB"/>
    <property type="match status" value="1"/>
</dbReference>
<dbReference type="CDD" id="cd11386">
    <property type="entry name" value="MCP_signal"/>
    <property type="match status" value="1"/>
</dbReference>
<dbReference type="PANTHER" id="PTHR32089:SF112">
    <property type="entry name" value="LYSOZYME-LIKE PROTEIN-RELATED"/>
    <property type="match status" value="1"/>
</dbReference>
<comment type="caution">
    <text evidence="7">The sequence shown here is derived from an EMBL/GenBank/DDBJ whole genome shotgun (WGS) entry which is preliminary data.</text>
</comment>
<dbReference type="InterPro" id="IPR004090">
    <property type="entry name" value="Chemotax_Me-accpt_rcpt"/>
</dbReference>
<keyword evidence="4" id="KW-0812">Transmembrane</keyword>
<dbReference type="GO" id="GO:0006935">
    <property type="term" value="P:chemotaxis"/>
    <property type="evidence" value="ECO:0007669"/>
    <property type="project" value="InterPro"/>
</dbReference>
<evidence type="ECO:0000313" key="8">
    <source>
        <dbReference type="Proteomes" id="UP000245934"/>
    </source>
</evidence>
<dbReference type="Pfam" id="PF18947">
    <property type="entry name" value="HAMP_2"/>
    <property type="match status" value="1"/>
</dbReference>
<dbReference type="GO" id="GO:0004888">
    <property type="term" value="F:transmembrane signaling receptor activity"/>
    <property type="evidence" value="ECO:0007669"/>
    <property type="project" value="InterPro"/>
</dbReference>
<dbReference type="CDD" id="cd12913">
    <property type="entry name" value="PDC1_MCP_like"/>
    <property type="match status" value="1"/>
</dbReference>
<organism evidence="7 8">
    <name type="scientific">Methanospirillum stamsii</name>
    <dbReference type="NCBI Taxonomy" id="1277351"/>
    <lineage>
        <taxon>Archaea</taxon>
        <taxon>Methanobacteriati</taxon>
        <taxon>Methanobacteriota</taxon>
        <taxon>Stenosarchaea group</taxon>
        <taxon>Methanomicrobia</taxon>
        <taxon>Methanomicrobiales</taxon>
        <taxon>Methanospirillaceae</taxon>
        <taxon>Methanospirillum</taxon>
    </lineage>
</organism>
<dbReference type="InterPro" id="IPR004089">
    <property type="entry name" value="MCPsignal_dom"/>
</dbReference>
<feature type="domain" description="Methyl-accepting transducer" evidence="5">
    <location>
        <begin position="550"/>
        <end position="786"/>
    </location>
</feature>
<dbReference type="Gene3D" id="3.30.450.20">
    <property type="entry name" value="PAS domain"/>
    <property type="match status" value="2"/>
</dbReference>
<dbReference type="GO" id="GO:0016020">
    <property type="term" value="C:membrane"/>
    <property type="evidence" value="ECO:0007669"/>
    <property type="project" value="InterPro"/>
</dbReference>
<dbReference type="SMART" id="SM00304">
    <property type="entry name" value="HAMP"/>
    <property type="match status" value="2"/>
</dbReference>
<dbReference type="Gene3D" id="1.10.287.950">
    <property type="entry name" value="Methyl-accepting chemotaxis protein"/>
    <property type="match status" value="1"/>
</dbReference>
<name>A0A2V2ND80_9EURY</name>
<dbReference type="Pfam" id="PF00672">
    <property type="entry name" value="HAMP"/>
    <property type="match status" value="1"/>
</dbReference>
<dbReference type="CDD" id="cd06225">
    <property type="entry name" value="HAMP"/>
    <property type="match status" value="1"/>
</dbReference>
<evidence type="ECO:0008006" key="9">
    <source>
        <dbReference type="Google" id="ProtNLM"/>
    </source>
</evidence>
<proteinExistence type="inferred from homology"/>
<gene>
    <name evidence="7" type="ORF">DLD82_04155</name>
</gene>
<dbReference type="GeneID" id="97610299"/>
<dbReference type="Gene3D" id="1.10.8.500">
    <property type="entry name" value="HAMP domain in histidine kinase"/>
    <property type="match status" value="1"/>
</dbReference>
<dbReference type="OrthoDB" id="8523at2157"/>
<dbReference type="PROSITE" id="PS50885">
    <property type="entry name" value="HAMP"/>
    <property type="match status" value="1"/>
</dbReference>
<dbReference type="GO" id="GO:0007165">
    <property type="term" value="P:signal transduction"/>
    <property type="evidence" value="ECO:0007669"/>
    <property type="project" value="UniProtKB-KW"/>
</dbReference>
<dbReference type="InterPro" id="IPR003660">
    <property type="entry name" value="HAMP_dom"/>
</dbReference>
<evidence type="ECO:0000313" key="7">
    <source>
        <dbReference type="EMBL" id="PWR75566.1"/>
    </source>
</evidence>
<dbReference type="EMBL" id="QGMZ01000009">
    <property type="protein sequence ID" value="PWR75566.1"/>
    <property type="molecule type" value="Genomic_DNA"/>
</dbReference>
<keyword evidence="8" id="KW-1185">Reference proteome</keyword>
<evidence type="ECO:0000259" key="6">
    <source>
        <dbReference type="PROSITE" id="PS50885"/>
    </source>
</evidence>
<keyword evidence="1 3" id="KW-0807">Transducer</keyword>
<dbReference type="Pfam" id="PF00015">
    <property type="entry name" value="MCPsignal"/>
    <property type="match status" value="1"/>
</dbReference>
<feature type="transmembrane region" description="Helical" evidence="4">
    <location>
        <begin position="15"/>
        <end position="36"/>
    </location>
</feature>
<reference evidence="7 8" key="1">
    <citation type="submission" date="2018-05" db="EMBL/GenBank/DDBJ databases">
        <title>Draft genome of Methanospirillum stamsii Pt1.</title>
        <authorList>
            <person name="Dueholm M.S."/>
            <person name="Nielsen P.H."/>
            <person name="Bakmann L.F."/>
            <person name="Otzen D.E."/>
        </authorList>
    </citation>
    <scope>NUCLEOTIDE SEQUENCE [LARGE SCALE GENOMIC DNA]</scope>
    <source>
        <strain evidence="7 8">Pt1</strain>
    </source>
</reference>